<dbReference type="VEuPathDB" id="VectorBase:HLOH_059697"/>
<dbReference type="Proteomes" id="UP000821853">
    <property type="component" value="Chromosome 8"/>
</dbReference>
<evidence type="ECO:0000313" key="2">
    <source>
        <dbReference type="Proteomes" id="UP000821853"/>
    </source>
</evidence>
<organism evidence="1 2">
    <name type="scientific">Haemaphysalis longicornis</name>
    <name type="common">Bush tick</name>
    <dbReference type="NCBI Taxonomy" id="44386"/>
    <lineage>
        <taxon>Eukaryota</taxon>
        <taxon>Metazoa</taxon>
        <taxon>Ecdysozoa</taxon>
        <taxon>Arthropoda</taxon>
        <taxon>Chelicerata</taxon>
        <taxon>Arachnida</taxon>
        <taxon>Acari</taxon>
        <taxon>Parasitiformes</taxon>
        <taxon>Ixodida</taxon>
        <taxon>Ixodoidea</taxon>
        <taxon>Ixodidae</taxon>
        <taxon>Haemaphysalinae</taxon>
        <taxon>Haemaphysalis</taxon>
    </lineage>
</organism>
<reference evidence="1 2" key="1">
    <citation type="journal article" date="2020" name="Cell">
        <title>Large-Scale Comparative Analyses of Tick Genomes Elucidate Their Genetic Diversity and Vector Capacities.</title>
        <authorList>
            <consortium name="Tick Genome and Microbiome Consortium (TIGMIC)"/>
            <person name="Jia N."/>
            <person name="Wang J."/>
            <person name="Shi W."/>
            <person name="Du L."/>
            <person name="Sun Y."/>
            <person name="Zhan W."/>
            <person name="Jiang J.F."/>
            <person name="Wang Q."/>
            <person name="Zhang B."/>
            <person name="Ji P."/>
            <person name="Bell-Sakyi L."/>
            <person name="Cui X.M."/>
            <person name="Yuan T.T."/>
            <person name="Jiang B.G."/>
            <person name="Yang W.F."/>
            <person name="Lam T.T."/>
            <person name="Chang Q.C."/>
            <person name="Ding S.J."/>
            <person name="Wang X.J."/>
            <person name="Zhu J.G."/>
            <person name="Ruan X.D."/>
            <person name="Zhao L."/>
            <person name="Wei J.T."/>
            <person name="Ye R.Z."/>
            <person name="Que T.C."/>
            <person name="Du C.H."/>
            <person name="Zhou Y.H."/>
            <person name="Cheng J.X."/>
            <person name="Dai P.F."/>
            <person name="Guo W.B."/>
            <person name="Han X.H."/>
            <person name="Huang E.J."/>
            <person name="Li L.F."/>
            <person name="Wei W."/>
            <person name="Gao Y.C."/>
            <person name="Liu J.Z."/>
            <person name="Shao H.Z."/>
            <person name="Wang X."/>
            <person name="Wang C.C."/>
            <person name="Yang T.C."/>
            <person name="Huo Q.B."/>
            <person name="Li W."/>
            <person name="Chen H.Y."/>
            <person name="Chen S.E."/>
            <person name="Zhou L.G."/>
            <person name="Ni X.B."/>
            <person name="Tian J.H."/>
            <person name="Sheng Y."/>
            <person name="Liu T."/>
            <person name="Pan Y.S."/>
            <person name="Xia L.Y."/>
            <person name="Li J."/>
            <person name="Zhao F."/>
            <person name="Cao W.C."/>
        </authorList>
    </citation>
    <scope>NUCLEOTIDE SEQUENCE [LARGE SCALE GENOMIC DNA]</scope>
    <source>
        <strain evidence="1">HaeL-2018</strain>
    </source>
</reference>
<dbReference type="AlphaFoldDB" id="A0A9J6GWP3"/>
<gene>
    <name evidence="1" type="ORF">HPB48_017024</name>
</gene>
<evidence type="ECO:0000313" key="1">
    <source>
        <dbReference type="EMBL" id="KAH9379946.1"/>
    </source>
</evidence>
<proteinExistence type="predicted"/>
<comment type="caution">
    <text evidence="1">The sequence shown here is derived from an EMBL/GenBank/DDBJ whole genome shotgun (WGS) entry which is preliminary data.</text>
</comment>
<accession>A0A9J6GWP3</accession>
<keyword evidence="2" id="KW-1185">Reference proteome</keyword>
<dbReference type="EMBL" id="JABSTR010000010">
    <property type="protein sequence ID" value="KAH9379946.1"/>
    <property type="molecule type" value="Genomic_DNA"/>
</dbReference>
<name>A0A9J6GWP3_HAELO</name>
<protein>
    <submittedName>
        <fullName evidence="1">Uncharacterized protein</fullName>
    </submittedName>
</protein>
<sequence>MKSCIVLPCELGRRPYGIDDFRTQFLQLGVLHDIAGIGPHKMGHVRLINLRTPEARQRLLDTIGLQIKGRFCAVIDPIKQGVIVKLH</sequence>
<dbReference type="OrthoDB" id="6494660at2759"/>